<dbReference type="Gene3D" id="3.40.50.300">
    <property type="entry name" value="P-loop containing nucleotide triphosphate hydrolases"/>
    <property type="match status" value="1"/>
</dbReference>
<organism evidence="1 2">
    <name type="scientific">Saccharothrix violaceirubra</name>
    <dbReference type="NCBI Taxonomy" id="413306"/>
    <lineage>
        <taxon>Bacteria</taxon>
        <taxon>Bacillati</taxon>
        <taxon>Actinomycetota</taxon>
        <taxon>Actinomycetes</taxon>
        <taxon>Pseudonocardiales</taxon>
        <taxon>Pseudonocardiaceae</taxon>
        <taxon>Saccharothrix</taxon>
    </lineage>
</organism>
<accession>A0A7W7T9J9</accession>
<proteinExistence type="predicted"/>
<dbReference type="RefSeq" id="WP_312865916.1">
    <property type="nucleotide sequence ID" value="NZ_BAABAI010000043.1"/>
</dbReference>
<sequence length="152" mass="16977">MDGPSGAGKTTFAATLGGTVVPTDHFATWDNPVDWWPELVEGVLEPLTAGHAAHYRRVVWTDGTPSPGPWLTLPPCDLLVIEGVSSGRRAATPWLSELIWIEGPDEQTRLERAVARDGEYCRPDLKRWQTFERKWFTEDATRSRATKIIHAV</sequence>
<comment type="caution">
    <text evidence="1">The sequence shown here is derived from an EMBL/GenBank/DDBJ whole genome shotgun (WGS) entry which is preliminary data.</text>
</comment>
<dbReference type="Proteomes" id="UP000542674">
    <property type="component" value="Unassembled WGS sequence"/>
</dbReference>
<evidence type="ECO:0000313" key="1">
    <source>
        <dbReference type="EMBL" id="MBB4969010.1"/>
    </source>
</evidence>
<keyword evidence="2" id="KW-1185">Reference proteome</keyword>
<gene>
    <name evidence="1" type="ORF">F4559_006369</name>
</gene>
<protein>
    <submittedName>
        <fullName evidence="1">Energy-coupling factor transporter ATP-binding protein EcfA2</fullName>
    </submittedName>
</protein>
<dbReference type="EMBL" id="JACHJS010000001">
    <property type="protein sequence ID" value="MBB4969010.1"/>
    <property type="molecule type" value="Genomic_DNA"/>
</dbReference>
<dbReference type="InterPro" id="IPR027417">
    <property type="entry name" value="P-loop_NTPase"/>
</dbReference>
<keyword evidence="1" id="KW-0547">Nucleotide-binding</keyword>
<name>A0A7W7T9J9_9PSEU</name>
<evidence type="ECO:0000313" key="2">
    <source>
        <dbReference type="Proteomes" id="UP000542674"/>
    </source>
</evidence>
<dbReference type="SUPFAM" id="SSF52540">
    <property type="entry name" value="P-loop containing nucleoside triphosphate hydrolases"/>
    <property type="match status" value="1"/>
</dbReference>
<reference evidence="1 2" key="1">
    <citation type="submission" date="2020-08" db="EMBL/GenBank/DDBJ databases">
        <title>Sequencing the genomes of 1000 actinobacteria strains.</title>
        <authorList>
            <person name="Klenk H.-P."/>
        </authorList>
    </citation>
    <scope>NUCLEOTIDE SEQUENCE [LARGE SCALE GENOMIC DNA]</scope>
    <source>
        <strain evidence="1 2">DSM 45084</strain>
    </source>
</reference>
<keyword evidence="1" id="KW-0067">ATP-binding</keyword>
<dbReference type="GO" id="GO:0005524">
    <property type="term" value="F:ATP binding"/>
    <property type="evidence" value="ECO:0007669"/>
    <property type="project" value="UniProtKB-KW"/>
</dbReference>
<dbReference type="AlphaFoldDB" id="A0A7W7T9J9"/>